<keyword evidence="2" id="KW-1185">Reference proteome</keyword>
<dbReference type="Proteomes" id="UP001396334">
    <property type="component" value="Unassembled WGS sequence"/>
</dbReference>
<protein>
    <submittedName>
        <fullName evidence="1">Uncharacterized protein</fullName>
    </submittedName>
</protein>
<reference evidence="1 2" key="1">
    <citation type="journal article" date="2024" name="G3 (Bethesda)">
        <title>Genome assembly of Hibiscus sabdariffa L. provides insights into metabolisms of medicinal natural products.</title>
        <authorList>
            <person name="Kim T."/>
        </authorList>
    </citation>
    <scope>NUCLEOTIDE SEQUENCE [LARGE SCALE GENOMIC DNA]</scope>
    <source>
        <strain evidence="1">TK-2024</strain>
        <tissue evidence="1">Old leaves</tissue>
    </source>
</reference>
<comment type="caution">
    <text evidence="1">The sequence shown here is derived from an EMBL/GenBank/DDBJ whole genome shotgun (WGS) entry which is preliminary data.</text>
</comment>
<name>A0ABR2Q8V1_9ROSI</name>
<dbReference type="EMBL" id="JBBPBN010000043">
    <property type="protein sequence ID" value="KAK8997102.1"/>
    <property type="molecule type" value="Genomic_DNA"/>
</dbReference>
<evidence type="ECO:0000313" key="1">
    <source>
        <dbReference type="EMBL" id="KAK8997102.1"/>
    </source>
</evidence>
<accession>A0ABR2Q8V1</accession>
<sequence>MRKFEKLTMAWNLGSDVGKFSFECPSWKKRPCRCYGLPGVTRLLNPPLNVREALDKDKDLPASVIA</sequence>
<organism evidence="1 2">
    <name type="scientific">Hibiscus sabdariffa</name>
    <name type="common">roselle</name>
    <dbReference type="NCBI Taxonomy" id="183260"/>
    <lineage>
        <taxon>Eukaryota</taxon>
        <taxon>Viridiplantae</taxon>
        <taxon>Streptophyta</taxon>
        <taxon>Embryophyta</taxon>
        <taxon>Tracheophyta</taxon>
        <taxon>Spermatophyta</taxon>
        <taxon>Magnoliopsida</taxon>
        <taxon>eudicotyledons</taxon>
        <taxon>Gunneridae</taxon>
        <taxon>Pentapetalae</taxon>
        <taxon>rosids</taxon>
        <taxon>malvids</taxon>
        <taxon>Malvales</taxon>
        <taxon>Malvaceae</taxon>
        <taxon>Malvoideae</taxon>
        <taxon>Hibiscus</taxon>
    </lineage>
</organism>
<proteinExistence type="predicted"/>
<gene>
    <name evidence="1" type="ORF">V6N11_020591</name>
</gene>
<evidence type="ECO:0000313" key="2">
    <source>
        <dbReference type="Proteomes" id="UP001396334"/>
    </source>
</evidence>